<dbReference type="Proteomes" id="UP000789572">
    <property type="component" value="Unassembled WGS sequence"/>
</dbReference>
<proteinExistence type="inferred from homology"/>
<keyword evidence="6" id="KW-0863">Zinc-finger</keyword>
<feature type="region of interest" description="Disordered" evidence="9">
    <location>
        <begin position="117"/>
        <end position="142"/>
    </location>
</feature>
<keyword evidence="3" id="KW-0690">Ribosome biogenesis</keyword>
<keyword evidence="5" id="KW-0677">Repeat</keyword>
<accession>A0A9N9A7Z4</accession>
<evidence type="ECO:0000256" key="9">
    <source>
        <dbReference type="SAM" id="MobiDB-lite"/>
    </source>
</evidence>
<dbReference type="AlphaFoldDB" id="A0A9N9A7Z4"/>
<dbReference type="InterPro" id="IPR036236">
    <property type="entry name" value="Znf_C2H2_sf"/>
</dbReference>
<dbReference type="Pfam" id="PF12171">
    <property type="entry name" value="zf-C2H2_jaz"/>
    <property type="match status" value="1"/>
</dbReference>
<dbReference type="EMBL" id="CAJVPJ010000398">
    <property type="protein sequence ID" value="CAG8520701.1"/>
    <property type="molecule type" value="Genomic_DNA"/>
</dbReference>
<keyword evidence="7" id="KW-0862">Zinc</keyword>
<dbReference type="PROSITE" id="PS00028">
    <property type="entry name" value="ZINC_FINGER_C2H2_1"/>
    <property type="match status" value="1"/>
</dbReference>
<comment type="similarity">
    <text evidence="8">Belongs to the REI1 family.</text>
</comment>
<dbReference type="GO" id="GO:0042273">
    <property type="term" value="P:ribosomal large subunit biogenesis"/>
    <property type="evidence" value="ECO:0007669"/>
    <property type="project" value="TreeGrafter"/>
</dbReference>
<reference evidence="11" key="1">
    <citation type="submission" date="2021-06" db="EMBL/GenBank/DDBJ databases">
        <authorList>
            <person name="Kallberg Y."/>
            <person name="Tangrot J."/>
            <person name="Rosling A."/>
        </authorList>
    </citation>
    <scope>NUCLEOTIDE SEQUENCE</scope>
    <source>
        <strain evidence="11">IA702</strain>
    </source>
</reference>
<comment type="caution">
    <text evidence="11">The sequence shown here is derived from an EMBL/GenBank/DDBJ whole genome shotgun (WGS) entry which is preliminary data.</text>
</comment>
<dbReference type="GO" id="GO:0005737">
    <property type="term" value="C:cytoplasm"/>
    <property type="evidence" value="ECO:0007669"/>
    <property type="project" value="UniProtKB-SubCell"/>
</dbReference>
<dbReference type="InterPro" id="IPR013087">
    <property type="entry name" value="Znf_C2H2_type"/>
</dbReference>
<name>A0A9N9A7Z4_9GLOM</name>
<evidence type="ECO:0000313" key="11">
    <source>
        <dbReference type="EMBL" id="CAG8520701.1"/>
    </source>
</evidence>
<dbReference type="GO" id="GO:0008270">
    <property type="term" value="F:zinc ion binding"/>
    <property type="evidence" value="ECO:0007669"/>
    <property type="project" value="UniProtKB-KW"/>
</dbReference>
<sequence>MATLTLTNRKPQLFTCLACQIAFYSAELQRDHYATDWHRYNLKRKVAELPPITSEVFAQKLIDQQAQSQSDAEKASFRAECYVCSKTYYSENAYANHLQSNKHKLAEAKGINQVKKYTLNNNRSETASSKPAPRASENKSSDEIAEISADMEEMSVIDKKIANAVKLEEEDCLFCAEKSASFDENMEHMTKVHSLFIPEIEYLTDLRGLIKYLGEKITVGNICLYCNGRGKSWKSLEAVRKHMLDKGHCSIAYDRDEDIMEISDYYDFTSSYSDDHSKVYVDNSELVLPSGARIGHRSLRLYYKQNLRPREERDSVIINRLLTHYTDNFGYQHNSGGIMIVRDETTRMSRVERFADQKSRAEFTARIGIKGNRLQKHYRPQIL</sequence>
<dbReference type="OrthoDB" id="19329at2759"/>
<organism evidence="11 12">
    <name type="scientific">Paraglomus occultum</name>
    <dbReference type="NCBI Taxonomy" id="144539"/>
    <lineage>
        <taxon>Eukaryota</taxon>
        <taxon>Fungi</taxon>
        <taxon>Fungi incertae sedis</taxon>
        <taxon>Mucoromycota</taxon>
        <taxon>Glomeromycotina</taxon>
        <taxon>Glomeromycetes</taxon>
        <taxon>Paraglomerales</taxon>
        <taxon>Paraglomeraceae</taxon>
        <taxon>Paraglomus</taxon>
    </lineage>
</organism>
<evidence type="ECO:0000256" key="7">
    <source>
        <dbReference type="ARBA" id="ARBA00022833"/>
    </source>
</evidence>
<dbReference type="SMART" id="SM00355">
    <property type="entry name" value="ZnF_C2H2"/>
    <property type="match status" value="4"/>
</dbReference>
<dbReference type="SUPFAM" id="SSF57667">
    <property type="entry name" value="beta-beta-alpha zinc fingers"/>
    <property type="match status" value="3"/>
</dbReference>
<evidence type="ECO:0000256" key="3">
    <source>
        <dbReference type="ARBA" id="ARBA00022517"/>
    </source>
</evidence>
<dbReference type="GO" id="GO:0003676">
    <property type="term" value="F:nucleic acid binding"/>
    <property type="evidence" value="ECO:0007669"/>
    <property type="project" value="InterPro"/>
</dbReference>
<dbReference type="InterPro" id="IPR003604">
    <property type="entry name" value="Matrin/U1-like-C_Znf_C2H2"/>
</dbReference>
<evidence type="ECO:0000256" key="5">
    <source>
        <dbReference type="ARBA" id="ARBA00022737"/>
    </source>
</evidence>
<evidence type="ECO:0000256" key="1">
    <source>
        <dbReference type="ARBA" id="ARBA00004496"/>
    </source>
</evidence>
<evidence type="ECO:0000256" key="8">
    <source>
        <dbReference type="ARBA" id="ARBA00034126"/>
    </source>
</evidence>
<evidence type="ECO:0000256" key="4">
    <source>
        <dbReference type="ARBA" id="ARBA00022723"/>
    </source>
</evidence>
<evidence type="ECO:0000256" key="6">
    <source>
        <dbReference type="ARBA" id="ARBA00022771"/>
    </source>
</evidence>
<comment type="subcellular location">
    <subcellularLocation>
        <location evidence="1">Cytoplasm</location>
    </subcellularLocation>
</comment>
<keyword evidence="12" id="KW-1185">Reference proteome</keyword>
<dbReference type="InterPro" id="IPR040025">
    <property type="entry name" value="Znf622/Rei1/Reh1"/>
</dbReference>
<protein>
    <submittedName>
        <fullName evidence="11">11110_t:CDS:1</fullName>
    </submittedName>
</protein>
<feature type="compositionally biased region" description="Polar residues" evidence="9">
    <location>
        <begin position="118"/>
        <end position="129"/>
    </location>
</feature>
<evidence type="ECO:0000259" key="10">
    <source>
        <dbReference type="PROSITE" id="PS00028"/>
    </source>
</evidence>
<gene>
    <name evidence="11" type="ORF">POCULU_LOCUS3556</name>
</gene>
<dbReference type="Pfam" id="PF12756">
    <property type="entry name" value="zf-C2H2_2"/>
    <property type="match status" value="1"/>
</dbReference>
<dbReference type="InterPro" id="IPR041661">
    <property type="entry name" value="ZN622/Rei1/Reh1_Znf-C2H2"/>
</dbReference>
<dbReference type="PANTHER" id="PTHR13182">
    <property type="entry name" value="ZINC FINGER PROTEIN 622"/>
    <property type="match status" value="1"/>
</dbReference>
<evidence type="ECO:0000256" key="2">
    <source>
        <dbReference type="ARBA" id="ARBA00022490"/>
    </source>
</evidence>
<keyword evidence="4" id="KW-0479">Metal-binding</keyword>
<dbReference type="GO" id="GO:0030687">
    <property type="term" value="C:preribosome, large subunit precursor"/>
    <property type="evidence" value="ECO:0007669"/>
    <property type="project" value="TreeGrafter"/>
</dbReference>
<evidence type="ECO:0000313" key="12">
    <source>
        <dbReference type="Proteomes" id="UP000789572"/>
    </source>
</evidence>
<feature type="domain" description="C2H2-type" evidence="10">
    <location>
        <begin position="81"/>
        <end position="103"/>
    </location>
</feature>
<keyword evidence="2" id="KW-0963">Cytoplasm</keyword>
<dbReference type="SMART" id="SM00451">
    <property type="entry name" value="ZnF_U1"/>
    <property type="match status" value="2"/>
</dbReference>
<dbReference type="InterPro" id="IPR022755">
    <property type="entry name" value="Znf_C2H2_jaz"/>
</dbReference>
<dbReference type="PANTHER" id="PTHR13182:SF8">
    <property type="entry name" value="CYTOPLASMIC 60S SUBUNIT BIOGENESIS FACTOR ZNF622"/>
    <property type="match status" value="1"/>
</dbReference>